<sequence length="257" mass="29876">MSGRPDTYEKIHLQTKGLRSLYQVLNEYLSEKIDEQLTEMGLGIEQEEESDDKGKGKGKGSGRSIRSRVRKLVLDQFLDRLFNAIKYSVELDDSRLDSPDDPDIDIVKELIKGENANQKVEPYDFALNDKLRGVYLQVEDKIEEVTKLRKVKPTEYYNAYKEMLLKNESWIDSKLEENTEFRRKCLMSLEKQSEAEVRDTNEESDFTNLKEDYEKYLENIALLKKDIPDTMSQLDNLISVVQFLNNQNRPVTEGAAE</sequence>
<reference evidence="2 3" key="1">
    <citation type="submission" date="2018-12" db="EMBL/GenBank/DDBJ databases">
        <authorList>
            <person name="Tiukova I."/>
            <person name="Dainat J."/>
        </authorList>
    </citation>
    <scope>NUCLEOTIDE SEQUENCE [LARGE SCALE GENOMIC DNA]</scope>
</reference>
<dbReference type="EMBL" id="CAACVR010000012">
    <property type="protein sequence ID" value="VEU21301.1"/>
    <property type="molecule type" value="Genomic_DNA"/>
</dbReference>
<organism evidence="2 3">
    <name type="scientific">Brettanomyces naardenensis</name>
    <name type="common">Yeast</name>
    <dbReference type="NCBI Taxonomy" id="13370"/>
    <lineage>
        <taxon>Eukaryota</taxon>
        <taxon>Fungi</taxon>
        <taxon>Dikarya</taxon>
        <taxon>Ascomycota</taxon>
        <taxon>Saccharomycotina</taxon>
        <taxon>Pichiomycetes</taxon>
        <taxon>Pichiales</taxon>
        <taxon>Pichiaceae</taxon>
        <taxon>Brettanomyces</taxon>
    </lineage>
</organism>
<dbReference type="GO" id="GO:0000444">
    <property type="term" value="C:MIS12/MIND type complex"/>
    <property type="evidence" value="ECO:0007669"/>
    <property type="project" value="TreeGrafter"/>
</dbReference>
<evidence type="ECO:0000256" key="1">
    <source>
        <dbReference type="SAM" id="MobiDB-lite"/>
    </source>
</evidence>
<proteinExistence type="predicted"/>
<keyword evidence="3" id="KW-1185">Reference proteome</keyword>
<dbReference type="PANTHER" id="PTHR31749:SF3">
    <property type="entry name" value="KINETOCHORE-ASSOCIATED PROTEIN NSL1 HOMOLOG"/>
    <property type="match status" value="1"/>
</dbReference>
<protein>
    <submittedName>
        <fullName evidence="2">DEKNAAC102605</fullName>
    </submittedName>
</protein>
<accession>A0A448YK81</accession>
<dbReference type="AlphaFoldDB" id="A0A448YK81"/>
<name>A0A448YK81_BRENA</name>
<dbReference type="InParanoid" id="A0A448YK81"/>
<feature type="region of interest" description="Disordered" evidence="1">
    <location>
        <begin position="44"/>
        <end position="63"/>
    </location>
</feature>
<dbReference type="InterPro" id="IPR013950">
    <property type="entry name" value="Mis14/Nsl1"/>
</dbReference>
<dbReference type="GO" id="GO:0000070">
    <property type="term" value="P:mitotic sister chromatid segregation"/>
    <property type="evidence" value="ECO:0007669"/>
    <property type="project" value="InterPro"/>
</dbReference>
<dbReference type="Pfam" id="PF08641">
    <property type="entry name" value="Mis14"/>
    <property type="match status" value="1"/>
</dbReference>
<dbReference type="PANTHER" id="PTHR31749">
    <property type="entry name" value="KINETOCHORE-ASSOCIATED PROTEIN NSL1 HOMOLOG"/>
    <property type="match status" value="1"/>
</dbReference>
<gene>
    <name evidence="2" type="ORF">BRENAR_LOCUS2036</name>
</gene>
<dbReference type="STRING" id="13370.A0A448YK81"/>
<evidence type="ECO:0000313" key="3">
    <source>
        <dbReference type="Proteomes" id="UP000290900"/>
    </source>
</evidence>
<evidence type="ECO:0000313" key="2">
    <source>
        <dbReference type="EMBL" id="VEU21301.1"/>
    </source>
</evidence>
<dbReference type="FunCoup" id="A0A448YK81">
    <property type="interactions" value="81"/>
</dbReference>
<dbReference type="OrthoDB" id="2135762at2759"/>
<dbReference type="Proteomes" id="UP000290900">
    <property type="component" value="Unassembled WGS sequence"/>
</dbReference>